<feature type="transmembrane region" description="Helical" evidence="6">
    <location>
        <begin position="130"/>
        <end position="149"/>
    </location>
</feature>
<keyword evidence="3 6" id="KW-0812">Transmembrane</keyword>
<dbReference type="EMBL" id="JABSNP010000014">
    <property type="protein sequence ID" value="NRT20167.1"/>
    <property type="molecule type" value="Genomic_DNA"/>
</dbReference>
<keyword evidence="2" id="KW-1003">Cell membrane</keyword>
<organism evidence="7 8">
    <name type="scientific">Hymenobacter caeli</name>
    <dbReference type="NCBI Taxonomy" id="2735894"/>
    <lineage>
        <taxon>Bacteria</taxon>
        <taxon>Pseudomonadati</taxon>
        <taxon>Bacteroidota</taxon>
        <taxon>Cytophagia</taxon>
        <taxon>Cytophagales</taxon>
        <taxon>Hymenobacteraceae</taxon>
        <taxon>Hymenobacter</taxon>
    </lineage>
</organism>
<evidence type="ECO:0000256" key="1">
    <source>
        <dbReference type="ARBA" id="ARBA00004651"/>
    </source>
</evidence>
<feature type="transmembrane region" description="Helical" evidence="6">
    <location>
        <begin position="271"/>
        <end position="294"/>
    </location>
</feature>
<dbReference type="Proteomes" id="UP000779507">
    <property type="component" value="Unassembled WGS sequence"/>
</dbReference>
<comment type="caution">
    <text evidence="7">The sequence shown here is derived from an EMBL/GenBank/DDBJ whole genome shotgun (WGS) entry which is preliminary data.</text>
</comment>
<proteinExistence type="predicted"/>
<dbReference type="PANTHER" id="PTHR30250:SF26">
    <property type="entry name" value="PSMA PROTEIN"/>
    <property type="match status" value="1"/>
</dbReference>
<feature type="transmembrane region" description="Helical" evidence="6">
    <location>
        <begin position="402"/>
        <end position="423"/>
    </location>
</feature>
<evidence type="ECO:0000313" key="8">
    <source>
        <dbReference type="Proteomes" id="UP000779507"/>
    </source>
</evidence>
<feature type="transmembrane region" description="Helical" evidence="6">
    <location>
        <begin position="107"/>
        <end position="123"/>
    </location>
</feature>
<feature type="transmembrane region" description="Helical" evidence="6">
    <location>
        <begin position="238"/>
        <end position="259"/>
    </location>
</feature>
<accession>A0ABX2FT71</accession>
<dbReference type="InterPro" id="IPR050833">
    <property type="entry name" value="Poly_Biosynth_Transport"/>
</dbReference>
<keyword evidence="4 6" id="KW-1133">Transmembrane helix</keyword>
<dbReference type="PANTHER" id="PTHR30250">
    <property type="entry name" value="PST FAMILY PREDICTED COLANIC ACID TRANSPORTER"/>
    <property type="match status" value="1"/>
</dbReference>
<feature type="transmembrane region" description="Helical" evidence="6">
    <location>
        <begin position="347"/>
        <end position="367"/>
    </location>
</feature>
<evidence type="ECO:0000256" key="3">
    <source>
        <dbReference type="ARBA" id="ARBA00022692"/>
    </source>
</evidence>
<feature type="transmembrane region" description="Helical" evidence="6">
    <location>
        <begin position="23"/>
        <end position="46"/>
    </location>
</feature>
<evidence type="ECO:0000256" key="5">
    <source>
        <dbReference type="ARBA" id="ARBA00023136"/>
    </source>
</evidence>
<comment type="subcellular location">
    <subcellularLocation>
        <location evidence="1">Cell membrane</location>
        <topology evidence="1">Multi-pass membrane protein</topology>
    </subcellularLocation>
</comment>
<reference evidence="7 8" key="1">
    <citation type="submission" date="2020-05" db="EMBL/GenBank/DDBJ databases">
        <title>Genomic Encyclopedia of Type Strains, Phase IV (KMG-V): Genome sequencing to study the core and pangenomes of soil and plant-associated prokaryotes.</title>
        <authorList>
            <person name="Whitman W."/>
        </authorList>
    </citation>
    <scope>NUCLEOTIDE SEQUENCE [LARGE SCALE GENOMIC DNA]</scope>
    <source>
        <strain evidence="7 8">9A</strain>
    </source>
</reference>
<keyword evidence="8" id="KW-1185">Reference proteome</keyword>
<evidence type="ECO:0000256" key="2">
    <source>
        <dbReference type="ARBA" id="ARBA00022475"/>
    </source>
</evidence>
<feature type="transmembrane region" description="Helical" evidence="6">
    <location>
        <begin position="178"/>
        <end position="200"/>
    </location>
</feature>
<feature type="transmembrane region" description="Helical" evidence="6">
    <location>
        <begin position="67"/>
        <end position="87"/>
    </location>
</feature>
<dbReference type="RefSeq" id="WP_173810949.1">
    <property type="nucleotide sequence ID" value="NZ_JABSNP010000014.1"/>
</dbReference>
<evidence type="ECO:0000313" key="7">
    <source>
        <dbReference type="EMBL" id="NRT20167.1"/>
    </source>
</evidence>
<keyword evidence="5 6" id="KW-0472">Membrane</keyword>
<evidence type="ECO:0000256" key="4">
    <source>
        <dbReference type="ARBA" id="ARBA00022989"/>
    </source>
</evidence>
<protein>
    <submittedName>
        <fullName evidence="7">O-antigen/teichoic acid export membrane protein</fullName>
    </submittedName>
</protein>
<name>A0ABX2FT71_9BACT</name>
<evidence type="ECO:0000256" key="6">
    <source>
        <dbReference type="SAM" id="Phobius"/>
    </source>
</evidence>
<sequence>MNTVVQRLTSNKYYIKSAALGKLAFITGSIQSIISALSLLSGVLIIRLLPTKEYALYTLINTTLGTMLILADGGITTGVLAQGGQVWQSKEKLGLVIATGLDLRKKFAIGSLLLATPTLLYLLRLHGASWLMSGLLILALVPAFITSLSDGLLQVAPKLKQDITSVQKNELGANVGRLIIVVLVLFTFPLAFMIILAAGIPQIWVNLRLRKISAGYAEINQYPDPAIRKEILTFVKRILPYSIYYCVSSQTTIWLISVFGNTTSLAQVGALGRLTMVLSIFTTVFGMVITPRFARLEKNSKDMLRKFLAIQALLFAFSACVVGIVYLFPTQILWVLGKGYAGLRTELLLSVISSCGALIAGISYSLYTSRGWAIKPLIAISINIATTILAAVVLNIKTLRGVLFLGISIEVVQIVMNILFAVIKIKRTLKNNQ</sequence>
<gene>
    <name evidence="7" type="ORF">HNP98_003006</name>
</gene>
<feature type="transmembrane region" description="Helical" evidence="6">
    <location>
        <begin position="374"/>
        <end position="396"/>
    </location>
</feature>
<feature type="transmembrane region" description="Helical" evidence="6">
    <location>
        <begin position="306"/>
        <end position="327"/>
    </location>
</feature>